<evidence type="ECO:0000313" key="7">
    <source>
        <dbReference type="Proteomes" id="UP001304298"/>
    </source>
</evidence>
<dbReference type="Pfam" id="PF03466">
    <property type="entry name" value="LysR_substrate"/>
    <property type="match status" value="1"/>
</dbReference>
<protein>
    <submittedName>
        <fullName evidence="6">LysR family transcriptional regulator</fullName>
    </submittedName>
</protein>
<dbReference type="InterPro" id="IPR000847">
    <property type="entry name" value="LysR_HTH_N"/>
</dbReference>
<dbReference type="SUPFAM" id="SSF46785">
    <property type="entry name" value="Winged helix' DNA-binding domain"/>
    <property type="match status" value="1"/>
</dbReference>
<dbReference type="InterPro" id="IPR036390">
    <property type="entry name" value="WH_DNA-bd_sf"/>
</dbReference>
<dbReference type="CDD" id="cd08423">
    <property type="entry name" value="PBP2_LTTR_like_6"/>
    <property type="match status" value="1"/>
</dbReference>
<keyword evidence="7" id="KW-1185">Reference proteome</keyword>
<keyword evidence="4" id="KW-0804">Transcription</keyword>
<gene>
    <name evidence="6" type="ORF">VA596_27455</name>
</gene>
<dbReference type="PANTHER" id="PTHR30346">
    <property type="entry name" value="TRANSCRIPTIONAL DUAL REGULATOR HCAR-RELATED"/>
    <property type="match status" value="1"/>
</dbReference>
<dbReference type="Proteomes" id="UP001304298">
    <property type="component" value="Unassembled WGS sequence"/>
</dbReference>
<dbReference type="SUPFAM" id="SSF53850">
    <property type="entry name" value="Periplasmic binding protein-like II"/>
    <property type="match status" value="1"/>
</dbReference>
<organism evidence="6 7">
    <name type="scientific">Amycolatopsis heterodermiae</name>
    <dbReference type="NCBI Taxonomy" id="3110235"/>
    <lineage>
        <taxon>Bacteria</taxon>
        <taxon>Bacillati</taxon>
        <taxon>Actinomycetota</taxon>
        <taxon>Actinomycetes</taxon>
        <taxon>Pseudonocardiales</taxon>
        <taxon>Pseudonocardiaceae</taxon>
        <taxon>Amycolatopsis</taxon>
    </lineage>
</organism>
<accession>A0ABU5RAN6</accession>
<dbReference type="InterPro" id="IPR005119">
    <property type="entry name" value="LysR_subst-bd"/>
</dbReference>
<dbReference type="Pfam" id="PF00126">
    <property type="entry name" value="HTH_1"/>
    <property type="match status" value="1"/>
</dbReference>
<reference evidence="6 7" key="1">
    <citation type="submission" date="2023-12" db="EMBL/GenBank/DDBJ databases">
        <title>Amycolatopsis sp. V23-08.</title>
        <authorList>
            <person name="Somphong A."/>
        </authorList>
    </citation>
    <scope>NUCLEOTIDE SEQUENCE [LARGE SCALE GENOMIC DNA]</scope>
    <source>
        <strain evidence="6 7">V23-08</strain>
    </source>
</reference>
<dbReference type="RefSeq" id="WP_323331047.1">
    <property type="nucleotide sequence ID" value="NZ_JAYFSI010000006.1"/>
</dbReference>
<name>A0ABU5RAN6_9PSEU</name>
<feature type="domain" description="HTH lysR-type" evidence="5">
    <location>
        <begin position="2"/>
        <end position="59"/>
    </location>
</feature>
<comment type="caution">
    <text evidence="6">The sequence shown here is derived from an EMBL/GenBank/DDBJ whole genome shotgun (WGS) entry which is preliminary data.</text>
</comment>
<evidence type="ECO:0000313" key="6">
    <source>
        <dbReference type="EMBL" id="MEA5363298.1"/>
    </source>
</evidence>
<dbReference type="EMBL" id="JAYFSI010000006">
    <property type="protein sequence ID" value="MEA5363298.1"/>
    <property type="molecule type" value="Genomic_DNA"/>
</dbReference>
<dbReference type="PROSITE" id="PS50931">
    <property type="entry name" value="HTH_LYSR"/>
    <property type="match status" value="1"/>
</dbReference>
<evidence type="ECO:0000256" key="1">
    <source>
        <dbReference type="ARBA" id="ARBA00009437"/>
    </source>
</evidence>
<keyword evidence="2" id="KW-0805">Transcription regulation</keyword>
<proteinExistence type="inferred from homology"/>
<dbReference type="InterPro" id="IPR036388">
    <property type="entry name" value="WH-like_DNA-bd_sf"/>
</dbReference>
<sequence length="306" mass="32574">MLDLRRLRILHGLSQHGTVAATAAALHLTGPAVSQHLAALEREAGTPLLEKQGRTLAFTPAGRLLVSHAEVILDDLAAAESAMAAVSENGGTGTVRLASFASAARQLLPSAWAGLREAGTVSLRLVQEEPDDALESLRRQDVDIALVHSYSLLPRSIPPRCEDRRLLEDPVLLALDPARAAGLAPGEPVRLERFADHPWLVPAADLSCREMIHRACGAAGFVPPVTAEASDFAVLVAFAASGAGVALVPAMALPDGPLGVSLHPLEEPLTRKVFALTRTGTARRPDIRTVLDHLERSARDWTGRYF</sequence>
<evidence type="ECO:0000256" key="3">
    <source>
        <dbReference type="ARBA" id="ARBA00023125"/>
    </source>
</evidence>
<comment type="similarity">
    <text evidence="1">Belongs to the LysR transcriptional regulatory family.</text>
</comment>
<evidence type="ECO:0000256" key="4">
    <source>
        <dbReference type="ARBA" id="ARBA00023163"/>
    </source>
</evidence>
<keyword evidence="3" id="KW-0238">DNA-binding</keyword>
<evidence type="ECO:0000259" key="5">
    <source>
        <dbReference type="PROSITE" id="PS50931"/>
    </source>
</evidence>
<evidence type="ECO:0000256" key="2">
    <source>
        <dbReference type="ARBA" id="ARBA00023015"/>
    </source>
</evidence>
<dbReference type="PANTHER" id="PTHR30346:SF29">
    <property type="entry name" value="LYSR SUBSTRATE-BINDING"/>
    <property type="match status" value="1"/>
</dbReference>
<dbReference type="Gene3D" id="3.40.190.10">
    <property type="entry name" value="Periplasmic binding protein-like II"/>
    <property type="match status" value="2"/>
</dbReference>
<dbReference type="Gene3D" id="1.10.10.10">
    <property type="entry name" value="Winged helix-like DNA-binding domain superfamily/Winged helix DNA-binding domain"/>
    <property type="match status" value="1"/>
</dbReference>